<evidence type="ECO:0000313" key="2">
    <source>
        <dbReference type="EMBL" id="VDI51741.1"/>
    </source>
</evidence>
<feature type="compositionally biased region" description="Basic residues" evidence="1">
    <location>
        <begin position="110"/>
        <end position="121"/>
    </location>
</feature>
<reference evidence="2" key="1">
    <citation type="submission" date="2018-11" db="EMBL/GenBank/DDBJ databases">
        <authorList>
            <person name="Alioto T."/>
            <person name="Alioto T."/>
        </authorList>
    </citation>
    <scope>NUCLEOTIDE SEQUENCE</scope>
</reference>
<evidence type="ECO:0000256" key="1">
    <source>
        <dbReference type="SAM" id="MobiDB-lite"/>
    </source>
</evidence>
<dbReference type="AlphaFoldDB" id="A0A8B6FQW7"/>
<proteinExistence type="predicted"/>
<comment type="caution">
    <text evidence="2">The sequence shown here is derived from an EMBL/GenBank/DDBJ whole genome shotgun (WGS) entry which is preliminary data.</text>
</comment>
<organism evidence="2 3">
    <name type="scientific">Mytilus galloprovincialis</name>
    <name type="common">Mediterranean mussel</name>
    <dbReference type="NCBI Taxonomy" id="29158"/>
    <lineage>
        <taxon>Eukaryota</taxon>
        <taxon>Metazoa</taxon>
        <taxon>Spiralia</taxon>
        <taxon>Lophotrochozoa</taxon>
        <taxon>Mollusca</taxon>
        <taxon>Bivalvia</taxon>
        <taxon>Autobranchia</taxon>
        <taxon>Pteriomorphia</taxon>
        <taxon>Mytilida</taxon>
        <taxon>Mytiloidea</taxon>
        <taxon>Mytilidae</taxon>
        <taxon>Mytilinae</taxon>
        <taxon>Mytilus</taxon>
    </lineage>
</organism>
<protein>
    <submittedName>
        <fullName evidence="2">Uncharacterized protein</fullName>
    </submittedName>
</protein>
<keyword evidence="3" id="KW-1185">Reference proteome</keyword>
<sequence length="121" mass="12984">MVLSSSSIVADSEQDDDHGYACVDPLEIFGTAVHGAPEVEIVSTTDEEADGKRLNSMCGAQVLIKIKSEKEKTKSLSLPTQTTYRTVTTQVGSSLVQPSAAPKTVEGTPKKKHSPNRRKLV</sequence>
<gene>
    <name evidence="2" type="ORF">MGAL_10B033975</name>
</gene>
<name>A0A8B6FQW7_MYTGA</name>
<accession>A0A8B6FQW7</accession>
<dbReference type="Proteomes" id="UP000596742">
    <property type="component" value="Unassembled WGS sequence"/>
</dbReference>
<feature type="region of interest" description="Disordered" evidence="1">
    <location>
        <begin position="89"/>
        <end position="121"/>
    </location>
</feature>
<dbReference type="EMBL" id="UYJE01007088">
    <property type="protein sequence ID" value="VDI51741.1"/>
    <property type="molecule type" value="Genomic_DNA"/>
</dbReference>
<evidence type="ECO:0000313" key="3">
    <source>
        <dbReference type="Proteomes" id="UP000596742"/>
    </source>
</evidence>